<reference evidence="2 3" key="1">
    <citation type="journal article" date="2015" name="Emerg. Microbes Infect.">
        <title>Characterization of 17 strains belonging to the Mycobacterium simiae complex and description of Mycobacterium paraense sp. nov.</title>
        <authorList>
            <person name="Fusco da Costa A.R."/>
            <person name="Fedrizzi T."/>
            <person name="Lopes M.L."/>
            <person name="Pecorari M."/>
            <person name="Oliveira da Costa W.L."/>
            <person name="Giacobazzi E."/>
            <person name="da Costa Bahia J.R."/>
            <person name="De Sanctis V."/>
            <person name="Batista Lima K.V."/>
            <person name="Bertorelli R."/>
            <person name="Grottola A."/>
            <person name="Fabio A."/>
            <person name="Mariottini A."/>
            <person name="Ferretti P."/>
            <person name="Di Leva F."/>
            <person name="Fregni Serpini G."/>
            <person name="Tagliazucchi S."/>
            <person name="Rumpianesi F."/>
            <person name="Jousson O."/>
            <person name="Segata N."/>
            <person name="Tortoli E."/>
        </authorList>
    </citation>
    <scope>NUCLEOTIDE SEQUENCE [LARGE SCALE GENOMIC DNA]</scope>
    <source>
        <strain evidence="2 3">IEC33</strain>
    </source>
</reference>
<dbReference type="EMBL" id="LQPN01000063">
    <property type="protein sequence ID" value="ORW41674.1"/>
    <property type="molecule type" value="Genomic_DNA"/>
</dbReference>
<dbReference type="OrthoDB" id="6401124at2"/>
<dbReference type="SUPFAM" id="SSF47413">
    <property type="entry name" value="lambda repressor-like DNA-binding domains"/>
    <property type="match status" value="1"/>
</dbReference>
<dbReference type="PROSITE" id="PS50943">
    <property type="entry name" value="HTH_CROC1"/>
    <property type="match status" value="1"/>
</dbReference>
<comment type="caution">
    <text evidence="2">The sequence shown here is derived from an EMBL/GenBank/DDBJ whole genome shotgun (WGS) entry which is preliminary data.</text>
</comment>
<dbReference type="SMART" id="SM00530">
    <property type="entry name" value="HTH_XRE"/>
    <property type="match status" value="1"/>
</dbReference>
<organism evidence="2 3">
    <name type="scientific">Mycobacterium paraense</name>
    <dbReference type="NCBI Taxonomy" id="767916"/>
    <lineage>
        <taxon>Bacteria</taxon>
        <taxon>Bacillati</taxon>
        <taxon>Actinomycetota</taxon>
        <taxon>Actinomycetes</taxon>
        <taxon>Mycobacteriales</taxon>
        <taxon>Mycobacteriaceae</taxon>
        <taxon>Mycobacterium</taxon>
        <taxon>Mycobacterium simiae complex</taxon>
    </lineage>
</organism>
<dbReference type="STRING" id="767916.AWB91_11795"/>
<evidence type="ECO:0000259" key="1">
    <source>
        <dbReference type="PROSITE" id="PS50943"/>
    </source>
</evidence>
<proteinExistence type="predicted"/>
<dbReference type="GO" id="GO:0003677">
    <property type="term" value="F:DNA binding"/>
    <property type="evidence" value="ECO:0007669"/>
    <property type="project" value="InterPro"/>
</dbReference>
<feature type="domain" description="HTH cro/C1-type" evidence="1">
    <location>
        <begin position="9"/>
        <end position="63"/>
    </location>
</feature>
<dbReference type="InterPro" id="IPR010982">
    <property type="entry name" value="Lambda_DNA-bd_dom_sf"/>
</dbReference>
<dbReference type="CDD" id="cd00093">
    <property type="entry name" value="HTH_XRE"/>
    <property type="match status" value="1"/>
</dbReference>
<dbReference type="AlphaFoldDB" id="A0A1X2A692"/>
<accession>A0A1X2A692</accession>
<evidence type="ECO:0000313" key="2">
    <source>
        <dbReference type="EMBL" id="ORW41674.1"/>
    </source>
</evidence>
<evidence type="ECO:0000313" key="3">
    <source>
        <dbReference type="Proteomes" id="UP000193285"/>
    </source>
</evidence>
<dbReference type="Pfam" id="PF13560">
    <property type="entry name" value="HTH_31"/>
    <property type="match status" value="1"/>
</dbReference>
<name>A0A1X2A692_9MYCO</name>
<dbReference type="Gene3D" id="1.10.260.40">
    <property type="entry name" value="lambda repressor-like DNA-binding domains"/>
    <property type="match status" value="1"/>
</dbReference>
<dbReference type="InterPro" id="IPR001387">
    <property type="entry name" value="Cro/C1-type_HTH"/>
</dbReference>
<protein>
    <recommendedName>
        <fullName evidence="1">HTH cro/C1-type domain-containing protein</fullName>
    </recommendedName>
</protein>
<sequence length="106" mass="11610">MTSYGGDLIREARRRAGLTQARLASQAGTTQSAIARWESGRTAISLDDIRRLVRLCGFDLELMLVPRDDSDMAQATRLAGLDGQERMDRHARVARQLAALRQAGGA</sequence>
<dbReference type="RefSeq" id="WP_085245794.1">
    <property type="nucleotide sequence ID" value="NZ_LQPN01000063.1"/>
</dbReference>
<dbReference type="Proteomes" id="UP000193285">
    <property type="component" value="Unassembled WGS sequence"/>
</dbReference>
<gene>
    <name evidence="2" type="ORF">AWB90_20490</name>
</gene>